<sequence>MYVIIRELSNDSELISNVQDFLFKQIKIEFGYDYVPQWHQDIVKMNEYYINPEKNNFFVAFNGKTNEIIATIGIRAYDKDFEEFRHLYSEEKTSSIWRLFVDKRYRRCGLASKMFSVAERFANQCGYEEIYLHTHRNLNGALEFWTKMGFVITLDTNDDLETVHMDKKIQGIELTSPQSVFNYAVEL</sequence>
<accession>A0A1G5UWC2</accession>
<dbReference type="STRING" id="230361.sm9_1791"/>
<dbReference type="AlphaFoldDB" id="A0A1G5UWC2"/>
<dbReference type="OrthoDB" id="67121at2157"/>
<reference evidence="3 4" key="1">
    <citation type="submission" date="2016-10" db="EMBL/GenBank/DDBJ databases">
        <authorList>
            <person name="Varghese N."/>
            <person name="Submissions S."/>
        </authorList>
    </citation>
    <scope>NUCLEOTIDE SEQUENCE [LARGE SCALE GENOMIC DNA]</scope>
    <source>
        <strain evidence="3 4">DSM 16643</strain>
    </source>
</reference>
<dbReference type="PANTHER" id="PTHR13947">
    <property type="entry name" value="GNAT FAMILY N-ACETYLTRANSFERASE"/>
    <property type="match status" value="1"/>
</dbReference>
<evidence type="ECO:0000256" key="1">
    <source>
        <dbReference type="ARBA" id="ARBA00022679"/>
    </source>
</evidence>
<dbReference type="PANTHER" id="PTHR13947:SF37">
    <property type="entry name" value="LD18367P"/>
    <property type="match status" value="1"/>
</dbReference>
<protein>
    <submittedName>
        <fullName evidence="3">Acetyltransferase (GNAT) family protein</fullName>
    </submittedName>
</protein>
<dbReference type="InterPro" id="IPR050769">
    <property type="entry name" value="NAT_camello-type"/>
</dbReference>
<dbReference type="InterPro" id="IPR016181">
    <property type="entry name" value="Acyl_CoA_acyltransferase"/>
</dbReference>
<keyword evidence="1 3" id="KW-0808">Transferase</keyword>
<evidence type="ECO:0000259" key="2">
    <source>
        <dbReference type="PROSITE" id="PS51186"/>
    </source>
</evidence>
<dbReference type="CDD" id="cd04301">
    <property type="entry name" value="NAT_SF"/>
    <property type="match status" value="1"/>
</dbReference>
<dbReference type="Gene3D" id="3.40.630.30">
    <property type="match status" value="1"/>
</dbReference>
<name>A0A1G5UWC2_9EURY</name>
<dbReference type="InterPro" id="IPR000182">
    <property type="entry name" value="GNAT_dom"/>
</dbReference>
<dbReference type="RefSeq" id="WP_149730751.1">
    <property type="nucleotide sequence ID" value="NZ_FMXB01000001.1"/>
</dbReference>
<evidence type="ECO:0000313" key="4">
    <source>
        <dbReference type="Proteomes" id="UP000323439"/>
    </source>
</evidence>
<evidence type="ECO:0000313" key="3">
    <source>
        <dbReference type="EMBL" id="SDA37327.1"/>
    </source>
</evidence>
<dbReference type="GO" id="GO:0008080">
    <property type="term" value="F:N-acetyltransferase activity"/>
    <property type="evidence" value="ECO:0007669"/>
    <property type="project" value="InterPro"/>
</dbReference>
<dbReference type="Pfam" id="PF00583">
    <property type="entry name" value="Acetyltransf_1"/>
    <property type="match status" value="1"/>
</dbReference>
<dbReference type="Proteomes" id="UP000323439">
    <property type="component" value="Unassembled WGS sequence"/>
</dbReference>
<proteinExistence type="predicted"/>
<organism evidence="3 4">
    <name type="scientific">Methanobrevibacter millerae</name>
    <dbReference type="NCBI Taxonomy" id="230361"/>
    <lineage>
        <taxon>Archaea</taxon>
        <taxon>Methanobacteriati</taxon>
        <taxon>Methanobacteriota</taxon>
        <taxon>Methanomada group</taxon>
        <taxon>Methanobacteria</taxon>
        <taxon>Methanobacteriales</taxon>
        <taxon>Methanobacteriaceae</taxon>
        <taxon>Methanobrevibacter</taxon>
    </lineage>
</organism>
<feature type="domain" description="N-acetyltransferase" evidence="2">
    <location>
        <begin position="3"/>
        <end position="170"/>
    </location>
</feature>
<dbReference type="SUPFAM" id="SSF55729">
    <property type="entry name" value="Acyl-CoA N-acyltransferases (Nat)"/>
    <property type="match status" value="1"/>
</dbReference>
<gene>
    <name evidence="3" type="ORF">SAMN02910315_00095</name>
</gene>
<keyword evidence="4" id="KW-1185">Reference proteome</keyword>
<dbReference type="PROSITE" id="PS51186">
    <property type="entry name" value="GNAT"/>
    <property type="match status" value="1"/>
</dbReference>
<dbReference type="EMBL" id="FMXB01000001">
    <property type="protein sequence ID" value="SDA37327.1"/>
    <property type="molecule type" value="Genomic_DNA"/>
</dbReference>